<dbReference type="Pfam" id="PF12083">
    <property type="entry name" value="DUF3560"/>
    <property type="match status" value="1"/>
</dbReference>
<gene>
    <name evidence="1" type="ORF">F5972_08480</name>
</gene>
<comment type="caution">
    <text evidence="1">The sequence shown here is derived from an EMBL/GenBank/DDBJ whole genome shotgun (WGS) entry which is preliminary data.</text>
</comment>
<reference evidence="1 2" key="1">
    <citation type="submission" date="2019-09" db="EMBL/GenBank/DDBJ databases">
        <title>Screening of Novel Bioactive Compounds from Soil-Associated.</title>
        <authorList>
            <person name="Gong X."/>
        </authorList>
    </citation>
    <scope>NUCLEOTIDE SEQUENCE [LARGE SCALE GENOMIC DNA]</scope>
    <source>
        <strain evidence="1 2">Gxj-6</strain>
    </source>
</reference>
<name>A0A5J5K7A5_9ACTN</name>
<evidence type="ECO:0000313" key="2">
    <source>
        <dbReference type="Proteomes" id="UP000327011"/>
    </source>
</evidence>
<dbReference type="InterPro" id="IPR021944">
    <property type="entry name" value="DUF3560"/>
</dbReference>
<protein>
    <submittedName>
        <fullName evidence="1">DUF3560 domain-containing protein</fullName>
    </submittedName>
</protein>
<sequence>MSKGTLRIVHTRADGTILHGSRKGDGVWDIVRAVRGWHWSRNVGLYIRHSRDRAADRWTIDTAAEALRAAGWTVQLDIDNTTPGRPVAQVEAERRDAARERAARFAARAWRNTSAGNARWEATRARMQHLPPGQPILVGSSGERGHRRLLRWADTQDGRAVTELRKGRYWAGRAEGATANQAHREDVGTTRRRIDRLQADRRRLASRLEDGWTTSIRAGVPLPERCKVLDTLPDGTRWCRVWPSGERLASDQADLAHLDEQITYWQGRLAAAEQAGVKVWTRADFTKHDFVIYMGHAIEVMRVNPKSVTIPWGIYWAGSGLPLITVEWAKGQHRFGGPLNTATVPYDKVQGRLSAEEGRAAAGMSVADVKALINRRFREARGLPAQDTQNP</sequence>
<dbReference type="Proteomes" id="UP000327011">
    <property type="component" value="Unassembled WGS sequence"/>
</dbReference>
<keyword evidence="2" id="KW-1185">Reference proteome</keyword>
<evidence type="ECO:0000313" key="1">
    <source>
        <dbReference type="EMBL" id="KAA9379678.1"/>
    </source>
</evidence>
<dbReference type="AlphaFoldDB" id="A0A5J5K7A5"/>
<proteinExistence type="predicted"/>
<dbReference type="EMBL" id="VYTZ01000003">
    <property type="protein sequence ID" value="KAA9379678.1"/>
    <property type="molecule type" value="Genomic_DNA"/>
</dbReference>
<dbReference type="RefSeq" id="WP_150932867.1">
    <property type="nucleotide sequence ID" value="NZ_VYTZ01000003.1"/>
</dbReference>
<organism evidence="1 2">
    <name type="scientific">Microbispora cellulosiformans</name>
    <dbReference type="NCBI Taxonomy" id="2614688"/>
    <lineage>
        <taxon>Bacteria</taxon>
        <taxon>Bacillati</taxon>
        <taxon>Actinomycetota</taxon>
        <taxon>Actinomycetes</taxon>
        <taxon>Streptosporangiales</taxon>
        <taxon>Streptosporangiaceae</taxon>
        <taxon>Microbispora</taxon>
    </lineage>
</organism>
<accession>A0A5J5K7A5</accession>